<evidence type="ECO:0000313" key="3">
    <source>
        <dbReference type="EMBL" id="AXV09240.1"/>
    </source>
</evidence>
<dbReference type="Gene3D" id="2.170.150.40">
    <property type="entry name" value="Domain of unknown function (DUF427)"/>
    <property type="match status" value="2"/>
</dbReference>
<dbReference type="KEGG" id="euz:DVS28_a4579"/>
<evidence type="ECO:0000256" key="1">
    <source>
        <dbReference type="SAM" id="MobiDB-lite"/>
    </source>
</evidence>
<dbReference type="AlphaFoldDB" id="A0A346Y443"/>
<dbReference type="InterPro" id="IPR007361">
    <property type="entry name" value="DUF427"/>
</dbReference>
<accession>A0A346Y443</accession>
<feature type="domain" description="DUF427" evidence="2">
    <location>
        <begin position="38"/>
        <end position="128"/>
    </location>
</feature>
<name>A0A346Y443_9ACTN</name>
<evidence type="ECO:0000313" key="4">
    <source>
        <dbReference type="Proteomes" id="UP000264006"/>
    </source>
</evidence>
<dbReference type="OrthoDB" id="285364at2"/>
<dbReference type="Proteomes" id="UP000264006">
    <property type="component" value="Chromosome"/>
</dbReference>
<dbReference type="InterPro" id="IPR038694">
    <property type="entry name" value="DUF427_sf"/>
</dbReference>
<reference evidence="3 4" key="1">
    <citation type="submission" date="2018-09" db="EMBL/GenBank/DDBJ databases">
        <title>Complete genome sequence of Euzebya sp. DY32-46 isolated from seawater of Pacific Ocean.</title>
        <authorList>
            <person name="Xu L."/>
            <person name="Wu Y.-H."/>
            <person name="Xu X.-W."/>
        </authorList>
    </citation>
    <scope>NUCLEOTIDE SEQUENCE [LARGE SCALE GENOMIC DNA]</scope>
    <source>
        <strain evidence="3 4">DY32-46</strain>
    </source>
</reference>
<dbReference type="EMBL" id="CP031165">
    <property type="protein sequence ID" value="AXV09240.1"/>
    <property type="molecule type" value="Genomic_DNA"/>
</dbReference>
<organism evidence="3 4">
    <name type="scientific">Euzebya pacifica</name>
    <dbReference type="NCBI Taxonomy" id="1608957"/>
    <lineage>
        <taxon>Bacteria</taxon>
        <taxon>Bacillati</taxon>
        <taxon>Actinomycetota</taxon>
        <taxon>Nitriliruptoria</taxon>
        <taxon>Euzebyales</taxon>
    </lineage>
</organism>
<feature type="domain" description="DUF427" evidence="2">
    <location>
        <begin position="162"/>
        <end position="250"/>
    </location>
</feature>
<sequence length="264" mass="29190">MTLTLSDGPLGTNPPESTNYAIDGPPHRILFSDFPRRVRAVVGGEVVIDTTAGKLLHESNILPALYVPIEDVRMDLLEPTELSTHCPFKGDASYWSVTVGDRTVDNAVWGYPEPNADAPWLKGYVAPYFDRFDAWFDEDEQVEGHLRDPYHRVDVRRSSRTVVVRVGDVEVARSGRPMVLSETGMPNRFYLPEADIRTDLLVGSTTGSHCPYKGDASYWSMADGSADDVAWGYPDPLDDATRVAGHRCFLGDTVTTEVDGAVLR</sequence>
<evidence type="ECO:0000259" key="2">
    <source>
        <dbReference type="Pfam" id="PF04248"/>
    </source>
</evidence>
<dbReference type="PANTHER" id="PTHR34310">
    <property type="entry name" value="DUF427 DOMAIN PROTEIN (AFU_ORTHOLOGUE AFUA_3G02220)"/>
    <property type="match status" value="1"/>
</dbReference>
<dbReference type="RefSeq" id="WP_114593451.1">
    <property type="nucleotide sequence ID" value="NZ_CP031165.1"/>
</dbReference>
<gene>
    <name evidence="3" type="ORF">DVS28_a4579</name>
</gene>
<feature type="region of interest" description="Disordered" evidence="1">
    <location>
        <begin position="1"/>
        <end position="20"/>
    </location>
</feature>
<dbReference type="PANTHER" id="PTHR34310:SF8">
    <property type="entry name" value="CONSERVED PROTEIN"/>
    <property type="match status" value="1"/>
</dbReference>
<proteinExistence type="predicted"/>
<dbReference type="Pfam" id="PF04248">
    <property type="entry name" value="NTP_transf_9"/>
    <property type="match status" value="2"/>
</dbReference>
<keyword evidence="4" id="KW-1185">Reference proteome</keyword>
<protein>
    <recommendedName>
        <fullName evidence="2">DUF427 domain-containing protein</fullName>
    </recommendedName>
</protein>